<reference evidence="2 3" key="1">
    <citation type="journal article" date="2016" name="Nat. Commun.">
        <title>Ectomycorrhizal ecology is imprinted in the genome of the dominant symbiotic fungus Cenococcum geophilum.</title>
        <authorList>
            <consortium name="DOE Joint Genome Institute"/>
            <person name="Peter M."/>
            <person name="Kohler A."/>
            <person name="Ohm R.A."/>
            <person name="Kuo A."/>
            <person name="Krutzmann J."/>
            <person name="Morin E."/>
            <person name="Arend M."/>
            <person name="Barry K.W."/>
            <person name="Binder M."/>
            <person name="Choi C."/>
            <person name="Clum A."/>
            <person name="Copeland A."/>
            <person name="Grisel N."/>
            <person name="Haridas S."/>
            <person name="Kipfer T."/>
            <person name="LaButti K."/>
            <person name="Lindquist E."/>
            <person name="Lipzen A."/>
            <person name="Maire R."/>
            <person name="Meier B."/>
            <person name="Mihaltcheva S."/>
            <person name="Molinier V."/>
            <person name="Murat C."/>
            <person name="Poggeler S."/>
            <person name="Quandt C.A."/>
            <person name="Sperisen C."/>
            <person name="Tritt A."/>
            <person name="Tisserant E."/>
            <person name="Crous P.W."/>
            <person name="Henrissat B."/>
            <person name="Nehls U."/>
            <person name="Egli S."/>
            <person name="Spatafora J.W."/>
            <person name="Grigoriev I.V."/>
            <person name="Martin F.M."/>
        </authorList>
    </citation>
    <scope>NUCLEOTIDE SEQUENCE [LARGE SCALE GENOMIC DNA]</scope>
    <source>
        <strain evidence="2 3">CBS 459.81</strain>
    </source>
</reference>
<feature type="compositionally biased region" description="Low complexity" evidence="1">
    <location>
        <begin position="107"/>
        <end position="133"/>
    </location>
</feature>
<evidence type="ECO:0000256" key="1">
    <source>
        <dbReference type="SAM" id="MobiDB-lite"/>
    </source>
</evidence>
<dbReference type="AlphaFoldDB" id="A0A8E2EF88"/>
<dbReference type="Proteomes" id="UP000250266">
    <property type="component" value="Unassembled WGS sequence"/>
</dbReference>
<organism evidence="2 3">
    <name type="scientific">Lepidopterella palustris CBS 459.81</name>
    <dbReference type="NCBI Taxonomy" id="1314670"/>
    <lineage>
        <taxon>Eukaryota</taxon>
        <taxon>Fungi</taxon>
        <taxon>Dikarya</taxon>
        <taxon>Ascomycota</taxon>
        <taxon>Pezizomycotina</taxon>
        <taxon>Dothideomycetes</taxon>
        <taxon>Pleosporomycetidae</taxon>
        <taxon>Mytilinidiales</taxon>
        <taxon>Argynnaceae</taxon>
        <taxon>Lepidopterella</taxon>
    </lineage>
</organism>
<dbReference type="OrthoDB" id="3898724at2759"/>
<name>A0A8E2EF88_9PEZI</name>
<proteinExistence type="predicted"/>
<feature type="region of interest" description="Disordered" evidence="1">
    <location>
        <begin position="105"/>
        <end position="133"/>
    </location>
</feature>
<evidence type="ECO:0000313" key="3">
    <source>
        <dbReference type="Proteomes" id="UP000250266"/>
    </source>
</evidence>
<gene>
    <name evidence="2" type="ORF">K432DRAFT_415025</name>
</gene>
<keyword evidence="3" id="KW-1185">Reference proteome</keyword>
<accession>A0A8E2EF88</accession>
<dbReference type="EMBL" id="KV744875">
    <property type="protein sequence ID" value="OCK82887.1"/>
    <property type="molecule type" value="Genomic_DNA"/>
</dbReference>
<evidence type="ECO:0000313" key="2">
    <source>
        <dbReference type="EMBL" id="OCK82887.1"/>
    </source>
</evidence>
<sequence length="254" mass="27218">MAIAPSSPSAKPTDFARTQCPRDGDAFSYNPAHLAAWYMPQDLWTRLPSQLLASLAAVQHAGAAVLTGFERLEGLGSHLLSVPEERPLVLNLELGEGATTAHTKLRSLSNASTGSSSPSTGSPASSMSSSPMLSSTYPTALVSPLSLTPACPATPPAHPNHHRSFTTPLDPHSAYYAAELSYLRTEALPRLRHSTRRVGTEWVECKLTADASTVAEFEAWWGEKRDYVRELDSRGKHLSVAMGLADNGLGWTAP</sequence>
<protein>
    <submittedName>
        <fullName evidence="2">Uncharacterized protein</fullName>
    </submittedName>
</protein>